<sequence length="201" mass="23918">MRKINKIPCPKFVNHISRNKLNKFNIWNKLDLNIKQKTRDYILKEEQKGLSAYTEKRIEKSKKLHIDHFHKRDLYPQQTFDWDNLLVDEKEKPYGADAKDKKILKCDYKWVINPVVDDPHQYFEYSANGEIIPKIGLGKYEKKRAEKTIEIFNLNHSSLVDYRKTQYKHIHDYLDAGLPKQDILSELAEAPFLSLTEFLLP</sequence>
<dbReference type="Proteomes" id="UP000016630">
    <property type="component" value="Unassembled WGS sequence"/>
</dbReference>
<gene>
    <name evidence="1" type="ORF">HMPREF1555_00220</name>
</gene>
<organism evidence="1 2">
    <name type="scientific">Porphyromonas gingivalis F0570</name>
    <dbReference type="NCBI Taxonomy" id="1227271"/>
    <lineage>
        <taxon>Bacteria</taxon>
        <taxon>Pseudomonadati</taxon>
        <taxon>Bacteroidota</taxon>
        <taxon>Bacteroidia</taxon>
        <taxon>Bacteroidales</taxon>
        <taxon>Porphyromonadaceae</taxon>
        <taxon>Porphyromonas</taxon>
    </lineage>
</organism>
<dbReference type="HOGENOM" id="CLU_1359358_0_0_10"/>
<dbReference type="EMBL" id="AWUW01000013">
    <property type="protein sequence ID" value="ERJ68785.1"/>
    <property type="molecule type" value="Genomic_DNA"/>
</dbReference>
<evidence type="ECO:0000313" key="1">
    <source>
        <dbReference type="EMBL" id="ERJ68785.1"/>
    </source>
</evidence>
<accession>A0A0E2LTR4</accession>
<evidence type="ECO:0000313" key="2">
    <source>
        <dbReference type="Proteomes" id="UP000016630"/>
    </source>
</evidence>
<proteinExistence type="predicted"/>
<comment type="caution">
    <text evidence="1">The sequence shown here is derived from an EMBL/GenBank/DDBJ whole genome shotgun (WGS) entry which is preliminary data.</text>
</comment>
<dbReference type="NCBIfam" id="TIGR02646">
    <property type="entry name" value="retron system putative HNH endonuclease"/>
    <property type="match status" value="1"/>
</dbReference>
<dbReference type="AlphaFoldDB" id="A0A0E2LTR4"/>
<reference evidence="1 2" key="1">
    <citation type="submission" date="2013-06" db="EMBL/GenBank/DDBJ databases">
        <authorList>
            <person name="Weinstock G."/>
            <person name="Sodergren E."/>
            <person name="Lobos E.A."/>
            <person name="Fulton L."/>
            <person name="Fulton R."/>
            <person name="Courtney L."/>
            <person name="Fronick C."/>
            <person name="O'Laughlin M."/>
            <person name="Godfrey J."/>
            <person name="Wilson R.M."/>
            <person name="Miner T."/>
            <person name="Farmer C."/>
            <person name="Delehaunty K."/>
            <person name="Cordes M."/>
            <person name="Minx P."/>
            <person name="Tomlinson C."/>
            <person name="Chen J."/>
            <person name="Wollam A."/>
            <person name="Pepin K.H."/>
            <person name="Bhonagiri V."/>
            <person name="Zhang X."/>
            <person name="Warren W."/>
            <person name="Mitreva M."/>
            <person name="Mardis E.R."/>
            <person name="Wilson R.K."/>
        </authorList>
    </citation>
    <scope>NUCLEOTIDE SEQUENCE [LARGE SCALE GENOMIC DNA]</scope>
    <source>
        <strain evidence="1 2">F0570</strain>
    </source>
</reference>
<dbReference type="RefSeq" id="WP_021664923.1">
    <property type="nucleotide sequence ID" value="NZ_KI259110.1"/>
</dbReference>
<name>A0A0E2LTR4_PORGN</name>
<protein>
    <submittedName>
        <fullName evidence="1">TIGR02646 family protein</fullName>
    </submittedName>
</protein>
<dbReference type="InterPro" id="IPR013467">
    <property type="entry name" value="HNH78-like"/>
</dbReference>